<comment type="caution">
    <text evidence="4">The sequence shown here is derived from an EMBL/GenBank/DDBJ whole genome shotgun (WGS) entry which is preliminary data.</text>
</comment>
<keyword evidence="5" id="KW-1185">Reference proteome</keyword>
<dbReference type="Pfam" id="PF07847">
    <property type="entry name" value="PCO_ADO"/>
    <property type="match status" value="1"/>
</dbReference>
<protein>
    <recommendedName>
        <fullName evidence="6">2-aminoethanethiol dioxygenase</fullName>
    </recommendedName>
</protein>
<evidence type="ECO:0008006" key="6">
    <source>
        <dbReference type="Google" id="ProtNLM"/>
    </source>
</evidence>
<dbReference type="SUPFAM" id="SSF51182">
    <property type="entry name" value="RmlC-like cupins"/>
    <property type="match status" value="1"/>
</dbReference>
<keyword evidence="1" id="KW-0479">Metal-binding</keyword>
<keyword evidence="3" id="KW-0408">Iron</keyword>
<dbReference type="GO" id="GO:0016491">
    <property type="term" value="F:oxidoreductase activity"/>
    <property type="evidence" value="ECO:0007669"/>
    <property type="project" value="UniProtKB-KW"/>
</dbReference>
<dbReference type="AlphaFoldDB" id="A0ABD1EJR1"/>
<accession>A0ABD1EJR1</accession>
<evidence type="ECO:0000256" key="3">
    <source>
        <dbReference type="ARBA" id="ARBA00023004"/>
    </source>
</evidence>
<dbReference type="PANTHER" id="PTHR22966:SF61">
    <property type="entry name" value="2-AMINOETHANETHIOL DIOXYGENASE"/>
    <property type="match status" value="1"/>
</dbReference>
<organism evidence="4 5">
    <name type="scientific">Hypothenemus hampei</name>
    <name type="common">Coffee berry borer</name>
    <dbReference type="NCBI Taxonomy" id="57062"/>
    <lineage>
        <taxon>Eukaryota</taxon>
        <taxon>Metazoa</taxon>
        <taxon>Ecdysozoa</taxon>
        <taxon>Arthropoda</taxon>
        <taxon>Hexapoda</taxon>
        <taxon>Insecta</taxon>
        <taxon>Pterygota</taxon>
        <taxon>Neoptera</taxon>
        <taxon>Endopterygota</taxon>
        <taxon>Coleoptera</taxon>
        <taxon>Polyphaga</taxon>
        <taxon>Cucujiformia</taxon>
        <taxon>Curculionidae</taxon>
        <taxon>Scolytinae</taxon>
        <taxon>Hypothenemus</taxon>
    </lineage>
</organism>
<sequence>MSKTYLAKVLKQALNTFTSKNSEIFSTNFATLIALLDKVTTEHVDFPTQILDPKVWTLPDKAPVSCITIYEDSKISMGIFILKPNGKLPLHNHPDMHGLIKVLAGQVKIVSYSINTEKTKEIDLKSHQGSMDRLAMPPVSNKPGLVTAELVEITVANSNSPPCVLNPNFKNLHEIQSVNEPAAFLDILSPPYDCPEPGSETRTCSYYSKLCQVSPDVYRLQETISPSWYWTDSIPYTGPDLEAEVIF</sequence>
<dbReference type="InterPro" id="IPR012864">
    <property type="entry name" value="PCO/ADO"/>
</dbReference>
<dbReference type="Proteomes" id="UP001566132">
    <property type="component" value="Unassembled WGS sequence"/>
</dbReference>
<dbReference type="CDD" id="cd20289">
    <property type="entry name" value="cupin_ADO"/>
    <property type="match status" value="1"/>
</dbReference>
<evidence type="ECO:0000313" key="5">
    <source>
        <dbReference type="Proteomes" id="UP001566132"/>
    </source>
</evidence>
<evidence type="ECO:0000313" key="4">
    <source>
        <dbReference type="EMBL" id="KAL1494776.1"/>
    </source>
</evidence>
<reference evidence="4 5" key="1">
    <citation type="submission" date="2024-05" db="EMBL/GenBank/DDBJ databases">
        <title>Genetic variation in Jamaican populations of the coffee berry borer (Hypothenemus hampei).</title>
        <authorList>
            <person name="Errbii M."/>
            <person name="Myrie A."/>
        </authorList>
    </citation>
    <scope>NUCLEOTIDE SEQUENCE [LARGE SCALE GENOMIC DNA]</scope>
    <source>
        <strain evidence="4">JA-Hopewell-2020-01-JO</strain>
        <tissue evidence="4">Whole body</tissue>
    </source>
</reference>
<dbReference type="EMBL" id="JBDJPC010000007">
    <property type="protein sequence ID" value="KAL1494776.1"/>
    <property type="molecule type" value="Genomic_DNA"/>
</dbReference>
<dbReference type="Gene3D" id="2.60.120.10">
    <property type="entry name" value="Jelly Rolls"/>
    <property type="match status" value="1"/>
</dbReference>
<dbReference type="InterPro" id="IPR011051">
    <property type="entry name" value="RmlC_Cupin_sf"/>
</dbReference>
<gene>
    <name evidence="4" type="ORF">ABEB36_010321</name>
</gene>
<dbReference type="InterPro" id="IPR014710">
    <property type="entry name" value="RmlC-like_jellyroll"/>
</dbReference>
<dbReference type="GO" id="GO:0046872">
    <property type="term" value="F:metal ion binding"/>
    <property type="evidence" value="ECO:0007669"/>
    <property type="project" value="UniProtKB-KW"/>
</dbReference>
<evidence type="ECO:0000256" key="1">
    <source>
        <dbReference type="ARBA" id="ARBA00022723"/>
    </source>
</evidence>
<proteinExistence type="predicted"/>
<evidence type="ECO:0000256" key="2">
    <source>
        <dbReference type="ARBA" id="ARBA00023002"/>
    </source>
</evidence>
<name>A0ABD1EJR1_HYPHA</name>
<dbReference type="PANTHER" id="PTHR22966">
    <property type="entry name" value="2-AMINOETHANETHIOL DIOXYGENASE"/>
    <property type="match status" value="1"/>
</dbReference>
<keyword evidence="2" id="KW-0560">Oxidoreductase</keyword>